<dbReference type="PANTHER" id="PTHR31876">
    <property type="entry name" value="COV-LIKE PROTEIN 1"/>
    <property type="match status" value="1"/>
</dbReference>
<dbReference type="PANTHER" id="PTHR31876:SF20">
    <property type="entry name" value="PROTEIN LIKE COV 3-LIKE"/>
    <property type="match status" value="1"/>
</dbReference>
<reference evidence="2 3" key="1">
    <citation type="journal article" date="2010" name="Nature">
        <title>Genome sequencing and analysis of the model grass Brachypodium distachyon.</title>
        <authorList>
            <consortium name="International Brachypodium Initiative"/>
        </authorList>
    </citation>
    <scope>NUCLEOTIDE SEQUENCE [LARGE SCALE GENOMIC DNA]</scope>
    <source>
        <strain evidence="2">Bd21</strain>
        <strain evidence="3">cv. Bd21</strain>
    </source>
</reference>
<evidence type="ECO:0008006" key="5">
    <source>
        <dbReference type="Google" id="ProtNLM"/>
    </source>
</evidence>
<evidence type="ECO:0000313" key="4">
    <source>
        <dbReference type="Proteomes" id="UP000008810"/>
    </source>
</evidence>
<dbReference type="InterPro" id="IPR007462">
    <property type="entry name" value="COV1-like"/>
</dbReference>
<feature type="transmembrane region" description="Helical" evidence="1">
    <location>
        <begin position="148"/>
        <end position="181"/>
    </location>
</feature>
<keyword evidence="1" id="KW-0812">Transmembrane</keyword>
<gene>
    <name evidence="3" type="primary">LOC100833104</name>
    <name evidence="2" type="ORF">BRADI_4g07360v3</name>
</gene>
<sequence length="311" mass="33922">MPAQVLQFLRPRAVAHGQGQATRRMRSAEIAAMAARERDSRDRELLILPVSSEPAVGGMMSAGAGDDSEPTTPVMIAPPPARSHHLHHPTGIEAFSRLIRSWTWKKFMSGCVILLPIAITFYTTWWFIRFVDGFFSPIYIHLGINVFGLGFATSITFIFLVGVFMSSWLGASLLGLGEFFIKKMPLVRHIYSASKQISAAISPDQSSRAFKEVVIIRHPRIGEYALGFITSTVTLRGGSGDQELACVYVPTNHLYLGDIFLMSRADVIIPDLSVREAIEIVLSGGMSVPQIISGVEGTAVGGDHVRAVKAP</sequence>
<evidence type="ECO:0000313" key="3">
    <source>
        <dbReference type="EnsemblPlants" id="PNT62710"/>
    </source>
</evidence>
<dbReference type="EnsemblPlants" id="PNT62710">
    <property type="protein sequence ID" value="PNT62710"/>
    <property type="gene ID" value="BRADI_4g07360v3"/>
</dbReference>
<organism evidence="2">
    <name type="scientific">Brachypodium distachyon</name>
    <name type="common">Purple false brome</name>
    <name type="synonym">Trachynia distachya</name>
    <dbReference type="NCBI Taxonomy" id="15368"/>
    <lineage>
        <taxon>Eukaryota</taxon>
        <taxon>Viridiplantae</taxon>
        <taxon>Streptophyta</taxon>
        <taxon>Embryophyta</taxon>
        <taxon>Tracheophyta</taxon>
        <taxon>Spermatophyta</taxon>
        <taxon>Magnoliopsida</taxon>
        <taxon>Liliopsida</taxon>
        <taxon>Poales</taxon>
        <taxon>Poaceae</taxon>
        <taxon>BOP clade</taxon>
        <taxon>Pooideae</taxon>
        <taxon>Stipodae</taxon>
        <taxon>Brachypodieae</taxon>
        <taxon>Brachypodium</taxon>
    </lineage>
</organism>
<keyword evidence="1" id="KW-1133">Transmembrane helix</keyword>
<accession>A0A2K2CL07</accession>
<dbReference type="GeneID" id="100833104"/>
<name>A0A2K2CL07_BRADI</name>
<dbReference type="Pfam" id="PF04367">
    <property type="entry name" value="DUF502"/>
    <property type="match status" value="1"/>
</dbReference>
<protein>
    <recommendedName>
        <fullName evidence="5">Protein LIKE COV 1</fullName>
    </recommendedName>
</protein>
<dbReference type="Proteomes" id="UP000008810">
    <property type="component" value="Chromosome 4"/>
</dbReference>
<dbReference type="EMBL" id="CM000883">
    <property type="protein sequence ID" value="PNT62710.1"/>
    <property type="molecule type" value="Genomic_DNA"/>
</dbReference>
<feature type="transmembrane region" description="Helical" evidence="1">
    <location>
        <begin position="107"/>
        <end position="128"/>
    </location>
</feature>
<dbReference type="Gramene" id="PNT62710">
    <property type="protein sequence ID" value="PNT62710"/>
    <property type="gene ID" value="BRADI_4g07360v3"/>
</dbReference>
<dbReference type="OrthoDB" id="772757at2759"/>
<evidence type="ECO:0000313" key="2">
    <source>
        <dbReference type="EMBL" id="PNT62710.1"/>
    </source>
</evidence>
<dbReference type="RefSeq" id="XP_003575515.2">
    <property type="nucleotide sequence ID" value="XM_003575467.4"/>
</dbReference>
<proteinExistence type="predicted"/>
<evidence type="ECO:0000256" key="1">
    <source>
        <dbReference type="SAM" id="Phobius"/>
    </source>
</evidence>
<dbReference type="ExpressionAtlas" id="A0A2K2CL07">
    <property type="expression patterns" value="baseline"/>
</dbReference>
<reference evidence="2" key="2">
    <citation type="submission" date="2017-06" db="EMBL/GenBank/DDBJ databases">
        <title>WGS assembly of Brachypodium distachyon.</title>
        <authorList>
            <consortium name="The International Brachypodium Initiative"/>
            <person name="Lucas S."/>
            <person name="Harmon-Smith M."/>
            <person name="Lail K."/>
            <person name="Tice H."/>
            <person name="Grimwood J."/>
            <person name="Bruce D."/>
            <person name="Barry K."/>
            <person name="Shu S."/>
            <person name="Lindquist E."/>
            <person name="Wang M."/>
            <person name="Pitluck S."/>
            <person name="Vogel J.P."/>
            <person name="Garvin D.F."/>
            <person name="Mockler T.C."/>
            <person name="Schmutz J."/>
            <person name="Rokhsar D."/>
            <person name="Bevan M.W."/>
        </authorList>
    </citation>
    <scope>NUCLEOTIDE SEQUENCE</scope>
    <source>
        <strain evidence="2">Bd21</strain>
    </source>
</reference>
<reference evidence="3" key="3">
    <citation type="submission" date="2018-08" db="UniProtKB">
        <authorList>
            <consortium name="EnsemblPlants"/>
        </authorList>
    </citation>
    <scope>IDENTIFICATION</scope>
    <source>
        <strain evidence="3">cv. Bd21</strain>
    </source>
</reference>
<keyword evidence="1" id="KW-0472">Membrane</keyword>
<dbReference type="KEGG" id="bdi:100833104"/>
<dbReference type="AlphaFoldDB" id="A0A2K2CL07"/>
<keyword evidence="4" id="KW-1185">Reference proteome</keyword>